<evidence type="ECO:0000256" key="1">
    <source>
        <dbReference type="SAM" id="SignalP"/>
    </source>
</evidence>
<name>A0ABS8G6U8_9ALTE</name>
<evidence type="ECO:0000313" key="3">
    <source>
        <dbReference type="EMBL" id="MCC2616319.1"/>
    </source>
</evidence>
<keyword evidence="4" id="KW-1185">Reference proteome</keyword>
<sequence>MLKQGLLLATAVCLSLNAHGIVIDLNLQTDSDYWVNYQDHPIAGSGQQTYDVTPTPFSFSMFVNENSALDRVDEQFTSPDMTRYLQTTHYRDYAINAISPFTDIIAPDTHLDDAMSAPGFVQSTEFYLFNEFTESDLPAYHGGSAGLIYSQYFEYERIDTETGDMVNESLTLTGVIEFQHFSDKVVFDTLSQYSIEDFLTFLGDAYVQQATILNVSSRQPGSCGAPSCTPWHTLAVGVSTGSSRLASVPEPGVMGLFAAGLFGLIIRRRGVSRG</sequence>
<reference evidence="3 4" key="1">
    <citation type="submission" date="2021-10" db="EMBL/GenBank/DDBJ databases">
        <title>Draft genome of Aestuariibacter halophilus JC2043.</title>
        <authorList>
            <person name="Emsley S.A."/>
            <person name="Pfannmuller K.M."/>
            <person name="Ushijima B."/>
            <person name="Saw J.H."/>
            <person name="Videau P."/>
        </authorList>
    </citation>
    <scope>NUCLEOTIDE SEQUENCE [LARGE SCALE GENOMIC DNA]</scope>
    <source>
        <strain evidence="3 4">JC2043</strain>
    </source>
</reference>
<feature type="chain" id="PRO_5046586037" evidence="1">
    <location>
        <begin position="21"/>
        <end position="274"/>
    </location>
</feature>
<accession>A0ABS8G6U8</accession>
<dbReference type="EMBL" id="JAJEWP010000001">
    <property type="protein sequence ID" value="MCC2616319.1"/>
    <property type="molecule type" value="Genomic_DNA"/>
</dbReference>
<evidence type="ECO:0000259" key="2">
    <source>
        <dbReference type="Pfam" id="PF07589"/>
    </source>
</evidence>
<protein>
    <submittedName>
        <fullName evidence="3">PEP-CTERM sorting domain-containing protein</fullName>
    </submittedName>
</protein>
<feature type="domain" description="Ice-binding protein C-terminal" evidence="2">
    <location>
        <begin position="247"/>
        <end position="269"/>
    </location>
</feature>
<gene>
    <name evidence="3" type="ORF">LJ739_08710</name>
</gene>
<keyword evidence="1" id="KW-0732">Signal</keyword>
<dbReference type="NCBIfam" id="TIGR02595">
    <property type="entry name" value="PEP_CTERM"/>
    <property type="match status" value="1"/>
</dbReference>
<organism evidence="3 4">
    <name type="scientific">Fluctibacter halophilus</name>
    <dbReference type="NCBI Taxonomy" id="226011"/>
    <lineage>
        <taxon>Bacteria</taxon>
        <taxon>Pseudomonadati</taxon>
        <taxon>Pseudomonadota</taxon>
        <taxon>Gammaproteobacteria</taxon>
        <taxon>Alteromonadales</taxon>
        <taxon>Alteromonadaceae</taxon>
        <taxon>Fluctibacter</taxon>
    </lineage>
</organism>
<comment type="caution">
    <text evidence="3">The sequence shown here is derived from an EMBL/GenBank/DDBJ whole genome shotgun (WGS) entry which is preliminary data.</text>
</comment>
<dbReference type="Proteomes" id="UP001520878">
    <property type="component" value="Unassembled WGS sequence"/>
</dbReference>
<evidence type="ECO:0000313" key="4">
    <source>
        <dbReference type="Proteomes" id="UP001520878"/>
    </source>
</evidence>
<feature type="signal peptide" evidence="1">
    <location>
        <begin position="1"/>
        <end position="20"/>
    </location>
</feature>
<dbReference type="InterPro" id="IPR013424">
    <property type="entry name" value="Ice-binding_C"/>
</dbReference>
<dbReference type="RefSeq" id="WP_229159296.1">
    <property type="nucleotide sequence ID" value="NZ_JAJEWP010000001.1"/>
</dbReference>
<proteinExistence type="predicted"/>
<dbReference type="Pfam" id="PF07589">
    <property type="entry name" value="PEP-CTERM"/>
    <property type="match status" value="1"/>
</dbReference>